<dbReference type="Proteomes" id="UP000050421">
    <property type="component" value="Unassembled WGS sequence"/>
</dbReference>
<accession>A0A0P7YGQ0</accession>
<feature type="region of interest" description="Disordered" evidence="1">
    <location>
        <begin position="53"/>
        <end position="73"/>
    </location>
</feature>
<name>A0A0P7YGQ0_9BACT</name>
<evidence type="ECO:0000256" key="1">
    <source>
        <dbReference type="SAM" id="MobiDB-lite"/>
    </source>
</evidence>
<dbReference type="AlphaFoldDB" id="A0A0P7YGQ0"/>
<organism evidence="2 3">
    <name type="scientific">Algoriphagus marincola HL-49</name>
    <dbReference type="NCBI Taxonomy" id="1305737"/>
    <lineage>
        <taxon>Bacteria</taxon>
        <taxon>Pseudomonadati</taxon>
        <taxon>Bacteroidota</taxon>
        <taxon>Cytophagia</taxon>
        <taxon>Cytophagales</taxon>
        <taxon>Cyclobacteriaceae</taxon>
        <taxon>Algoriphagus</taxon>
    </lineage>
</organism>
<gene>
    <name evidence="2" type="ORF">HLUCCX10_11840</name>
</gene>
<evidence type="ECO:0000313" key="3">
    <source>
        <dbReference type="Proteomes" id="UP000050421"/>
    </source>
</evidence>
<reference evidence="2 3" key="1">
    <citation type="submission" date="2015-09" db="EMBL/GenBank/DDBJ databases">
        <title>Identification and resolution of microdiversity through metagenomic sequencing of parallel consortia.</title>
        <authorList>
            <person name="Nelson W.C."/>
            <person name="Romine M.F."/>
            <person name="Lindemann S.R."/>
        </authorList>
    </citation>
    <scope>NUCLEOTIDE SEQUENCE [LARGE SCALE GENOMIC DNA]</scope>
    <source>
        <strain evidence="2">HL-49</strain>
    </source>
</reference>
<proteinExistence type="predicted"/>
<comment type="caution">
    <text evidence="2">The sequence shown here is derived from an EMBL/GenBank/DDBJ whole genome shotgun (WGS) entry which is preliminary data.</text>
</comment>
<protein>
    <submittedName>
        <fullName evidence="2">Uncharacterized protein</fullName>
    </submittedName>
</protein>
<evidence type="ECO:0000313" key="2">
    <source>
        <dbReference type="EMBL" id="KPQ13886.1"/>
    </source>
</evidence>
<dbReference type="EMBL" id="LJXT01000077">
    <property type="protein sequence ID" value="KPQ13886.1"/>
    <property type="molecule type" value="Genomic_DNA"/>
</dbReference>
<sequence>MKRVFPSLEKGDMPKYKENELERELKSDYWALTEPSILKTLEKFPFSRHINSQPSKDKDLFGPNSLHSTHFFS</sequence>